<gene>
    <name evidence="13" type="ORF">G6048_37040</name>
</gene>
<name>A0ABX0E200_9ACTN</name>
<dbReference type="InterPro" id="IPR001264">
    <property type="entry name" value="Glyco_trans_51"/>
</dbReference>
<dbReference type="Gene3D" id="1.10.3810.10">
    <property type="entry name" value="Biosynthetic peptidoglycan transglycosylase-like"/>
    <property type="match status" value="1"/>
</dbReference>
<keyword evidence="2" id="KW-0645">Protease</keyword>
<dbReference type="RefSeq" id="WP_165343979.1">
    <property type="nucleotide sequence ID" value="NZ_JAAKZX010000182.1"/>
</dbReference>
<evidence type="ECO:0000256" key="6">
    <source>
        <dbReference type="ARBA" id="ARBA00023268"/>
    </source>
</evidence>
<dbReference type="PANTHER" id="PTHR32282:SF34">
    <property type="entry name" value="PENICILLIN-BINDING PROTEIN 1A"/>
    <property type="match status" value="1"/>
</dbReference>
<keyword evidence="6" id="KW-0511">Multifunctional enzyme</keyword>
<organism evidence="13 14">
    <name type="scientific">Streptomyces ureilyticus</name>
    <dbReference type="NCBI Taxonomy" id="1775131"/>
    <lineage>
        <taxon>Bacteria</taxon>
        <taxon>Bacillati</taxon>
        <taxon>Actinomycetota</taxon>
        <taxon>Actinomycetes</taxon>
        <taxon>Kitasatosporales</taxon>
        <taxon>Streptomycetaceae</taxon>
        <taxon>Streptomyces</taxon>
    </lineage>
</organism>
<reference evidence="13 14" key="1">
    <citation type="submission" date="2020-02" db="EMBL/GenBank/DDBJ databases">
        <title>Whole-genome analyses of novel actinobacteria.</title>
        <authorList>
            <person name="Sahin N."/>
            <person name="Tokatli A."/>
        </authorList>
    </citation>
    <scope>NUCLEOTIDE SEQUENCE [LARGE SCALE GENOMIC DNA]</scope>
    <source>
        <strain evidence="13 14">YC419</strain>
    </source>
</reference>
<dbReference type="PANTHER" id="PTHR32282">
    <property type="entry name" value="BINDING PROTEIN TRANSPEPTIDASE, PUTATIVE-RELATED"/>
    <property type="match status" value="1"/>
</dbReference>
<keyword evidence="5" id="KW-0378">Hydrolase</keyword>
<evidence type="ECO:0000256" key="9">
    <source>
        <dbReference type="SAM" id="MobiDB-lite"/>
    </source>
</evidence>
<evidence type="ECO:0000259" key="11">
    <source>
        <dbReference type="Pfam" id="PF00905"/>
    </source>
</evidence>
<evidence type="ECO:0000313" key="14">
    <source>
        <dbReference type="Proteomes" id="UP001518140"/>
    </source>
</evidence>
<evidence type="ECO:0000256" key="1">
    <source>
        <dbReference type="ARBA" id="ARBA00022645"/>
    </source>
</evidence>
<comment type="catalytic activity">
    <reaction evidence="8">
        <text>[GlcNAc-(1-&gt;4)-Mur2Ac(oyl-L-Ala-gamma-D-Glu-L-Lys-D-Ala-D-Ala)](n)-di-trans,octa-cis-undecaprenyl diphosphate + beta-D-GlcNAc-(1-&gt;4)-Mur2Ac(oyl-L-Ala-gamma-D-Glu-L-Lys-D-Ala-D-Ala)-di-trans,octa-cis-undecaprenyl diphosphate = [GlcNAc-(1-&gt;4)-Mur2Ac(oyl-L-Ala-gamma-D-Glu-L-Lys-D-Ala-D-Ala)](n+1)-di-trans,octa-cis-undecaprenyl diphosphate + di-trans,octa-cis-undecaprenyl diphosphate + H(+)</text>
        <dbReference type="Rhea" id="RHEA:23708"/>
        <dbReference type="Rhea" id="RHEA-COMP:9602"/>
        <dbReference type="Rhea" id="RHEA-COMP:9603"/>
        <dbReference type="ChEBI" id="CHEBI:15378"/>
        <dbReference type="ChEBI" id="CHEBI:58405"/>
        <dbReference type="ChEBI" id="CHEBI:60033"/>
        <dbReference type="ChEBI" id="CHEBI:78435"/>
        <dbReference type="EC" id="2.4.99.28"/>
    </reaction>
</comment>
<dbReference type="InterPro" id="IPR036950">
    <property type="entry name" value="PBP_transglycosylase"/>
</dbReference>
<evidence type="ECO:0000256" key="5">
    <source>
        <dbReference type="ARBA" id="ARBA00022801"/>
    </source>
</evidence>
<dbReference type="Pfam" id="PF00912">
    <property type="entry name" value="Transgly"/>
    <property type="match status" value="1"/>
</dbReference>
<feature type="region of interest" description="Disordered" evidence="9">
    <location>
        <begin position="693"/>
        <end position="785"/>
    </location>
</feature>
<feature type="region of interest" description="Disordered" evidence="9">
    <location>
        <begin position="1"/>
        <end position="23"/>
    </location>
</feature>
<evidence type="ECO:0000256" key="8">
    <source>
        <dbReference type="ARBA" id="ARBA00049902"/>
    </source>
</evidence>
<proteinExistence type="predicted"/>
<feature type="domain" description="Glycosyl transferase family 51" evidence="12">
    <location>
        <begin position="88"/>
        <end position="262"/>
    </location>
</feature>
<evidence type="ECO:0000256" key="2">
    <source>
        <dbReference type="ARBA" id="ARBA00022670"/>
    </source>
</evidence>
<feature type="region of interest" description="Disordered" evidence="9">
    <location>
        <begin position="429"/>
        <end position="458"/>
    </location>
</feature>
<evidence type="ECO:0000256" key="7">
    <source>
        <dbReference type="ARBA" id="ARBA00034000"/>
    </source>
</evidence>
<keyword evidence="1" id="KW-0121">Carboxypeptidase</keyword>
<feature type="compositionally biased region" description="Pro residues" evidence="9">
    <location>
        <begin position="721"/>
        <end position="741"/>
    </location>
</feature>
<evidence type="ECO:0000256" key="10">
    <source>
        <dbReference type="SAM" id="Phobius"/>
    </source>
</evidence>
<dbReference type="InterPro" id="IPR023346">
    <property type="entry name" value="Lysozyme-like_dom_sf"/>
</dbReference>
<accession>A0ABX0E200</accession>
<dbReference type="InterPro" id="IPR001460">
    <property type="entry name" value="PCN-bd_Tpept"/>
</dbReference>
<dbReference type="Pfam" id="PF00905">
    <property type="entry name" value="Transpeptidase"/>
    <property type="match status" value="1"/>
</dbReference>
<evidence type="ECO:0000313" key="13">
    <source>
        <dbReference type="EMBL" id="NGO47460.1"/>
    </source>
</evidence>
<keyword evidence="10" id="KW-0812">Transmembrane</keyword>
<evidence type="ECO:0000256" key="4">
    <source>
        <dbReference type="ARBA" id="ARBA00022679"/>
    </source>
</evidence>
<feature type="transmembrane region" description="Helical" evidence="10">
    <location>
        <begin position="38"/>
        <end position="60"/>
    </location>
</feature>
<dbReference type="SUPFAM" id="SSF56601">
    <property type="entry name" value="beta-lactamase/transpeptidase-like"/>
    <property type="match status" value="1"/>
</dbReference>
<protein>
    <submittedName>
        <fullName evidence="13">Penicillin-binding protein</fullName>
    </submittedName>
</protein>
<evidence type="ECO:0000256" key="3">
    <source>
        <dbReference type="ARBA" id="ARBA00022676"/>
    </source>
</evidence>
<comment type="catalytic activity">
    <reaction evidence="7">
        <text>Preferential cleavage: (Ac)2-L-Lys-D-Ala-|-D-Ala. Also transpeptidation of peptidyl-alanyl moieties that are N-acyl substituents of D-alanine.</text>
        <dbReference type="EC" id="3.4.16.4"/>
    </reaction>
</comment>
<feature type="compositionally biased region" description="Pro residues" evidence="9">
    <location>
        <begin position="703"/>
        <end position="712"/>
    </location>
</feature>
<keyword evidence="14" id="KW-1185">Reference proteome</keyword>
<feature type="compositionally biased region" description="Basic and acidic residues" evidence="9">
    <location>
        <begin position="439"/>
        <end position="449"/>
    </location>
</feature>
<keyword evidence="4" id="KW-0808">Transferase</keyword>
<dbReference type="SUPFAM" id="SSF53955">
    <property type="entry name" value="Lysozyme-like"/>
    <property type="match status" value="1"/>
</dbReference>
<keyword evidence="10" id="KW-0472">Membrane</keyword>
<keyword evidence="3" id="KW-0328">Glycosyltransferase</keyword>
<comment type="caution">
    <text evidence="13">The sequence shown here is derived from an EMBL/GenBank/DDBJ whole genome shotgun (WGS) entry which is preliminary data.</text>
</comment>
<sequence length="785" mass="83978">MGRAEERRARQGGGRRRAAPKRSDERGGIRRFFTWKKVLGSFFGLCLLGMAAFVVMYLLIDVPKGSAATAAAQQQSNIYRYSDGKTTLARHGDKNREIVDLAEVPKPVQQAFVAAENKSFYKDAGVDFKGTTRGLINTLSGKGKQGGSTITQQYVKNYYLDQDQTVTRKLKELVISLKVDRQKSKDYILAGYINTSYYGRNAYGIQAAAQAYYRVDASKLTVAQGAYLAAVLQAPSQYDWAVATDTGRELVKQRWAYVLNNMVEMNELDPAERDDMKFPEPKAPKGAPGLEGQRGYLVEAANRQLERQLIAQGTATDADEAKALVDRGGWTITLNIDQKKQAQLEKAVKSQLTSKLDAEKRKIDADVQAGAVSVDPKTGKVVALYGGVDYLKHYTNNATRTDYQPASTFKPVILAAAVEKEAETQDGTPITADTVYDGTSKRPVTDNGKKVGFKPPNEDDVDYGRVTVQTAMNKSINSVFAQMGVDVGMDQVMKTAGDLGMDGADMQAVPAQTLGTMGASPMEMAGVYATLANHGEKVTPAVIKSVEHKDRTVDLPDAIGDQVISREAADTVTSVLTGVVDDGTARTSVRENPARDGQQVAGKTGTSDCNRSAWFTGYTPKLVTSVGLFGEAAKAGTTRCGKDKPVKVKEFSQVSLQGAAGGGRVNGGGFPAAIWAAYTFNAMGDVSKFDLETEQGSGVQPTFTPPPPPEPEPTPEEPTPEEPAPQPPSQPEQPAPEPSADPPSDEPIDPPSPDEPSQDPVPPPESPPDDGGGGDGGADTGPVVP</sequence>
<feature type="domain" description="Penicillin-binding protein transpeptidase" evidence="11">
    <location>
        <begin position="370"/>
        <end position="621"/>
    </location>
</feature>
<dbReference type="InterPro" id="IPR050396">
    <property type="entry name" value="Glycosyltr_51/Transpeptidase"/>
</dbReference>
<feature type="compositionally biased region" description="Pro residues" evidence="9">
    <location>
        <begin position="749"/>
        <end position="766"/>
    </location>
</feature>
<feature type="compositionally biased region" description="Gly residues" evidence="9">
    <location>
        <begin position="770"/>
        <end position="779"/>
    </location>
</feature>
<dbReference type="EMBL" id="JAAKZX010000182">
    <property type="protein sequence ID" value="NGO47460.1"/>
    <property type="molecule type" value="Genomic_DNA"/>
</dbReference>
<dbReference type="Gene3D" id="3.40.710.10">
    <property type="entry name" value="DD-peptidase/beta-lactamase superfamily"/>
    <property type="match status" value="1"/>
</dbReference>
<keyword evidence="10" id="KW-1133">Transmembrane helix</keyword>
<evidence type="ECO:0000259" key="12">
    <source>
        <dbReference type="Pfam" id="PF00912"/>
    </source>
</evidence>
<dbReference type="Proteomes" id="UP001518140">
    <property type="component" value="Unassembled WGS sequence"/>
</dbReference>
<dbReference type="InterPro" id="IPR012338">
    <property type="entry name" value="Beta-lactam/transpept-like"/>
</dbReference>